<accession>A0A818WJF7</accession>
<proteinExistence type="predicted"/>
<name>A0A818WJF7_9BILA</name>
<protein>
    <submittedName>
        <fullName evidence="2">Uncharacterized protein</fullName>
    </submittedName>
</protein>
<dbReference type="Proteomes" id="UP000663869">
    <property type="component" value="Unassembled WGS sequence"/>
</dbReference>
<sequence>MFQTEALIDTSILPSDIMLLRDVKFFDFVRKEAGDAAVDLFETQSINCVKSLLMTADVYCIMNLKSKALDCFKNKHGFMLDDDTFIINTGIKGNVDYLIDLLKQKCTADAKLTKSSKRNQSSPPLDRTIDTSSATTESTMAVLSGNSSNVVTSKSLNLSLDEHKTYINNTLNNCGVLKANIKCCCNKWISLTNNRGKFQLSNFYRHLQDFRNNNACDKMNELIKIYTAPDHESSSNAILLNSTSTSITTDGHESVEQPSPLLKSKSRAKRKLHSIQSSYNTKEVVRRTRRQ</sequence>
<reference evidence="2" key="1">
    <citation type="submission" date="2021-02" db="EMBL/GenBank/DDBJ databases">
        <authorList>
            <person name="Nowell W R."/>
        </authorList>
    </citation>
    <scope>NUCLEOTIDE SEQUENCE</scope>
</reference>
<dbReference type="AlphaFoldDB" id="A0A818WJF7"/>
<feature type="region of interest" description="Disordered" evidence="1">
    <location>
        <begin position="113"/>
        <end position="134"/>
    </location>
</feature>
<feature type="compositionally biased region" description="Basic residues" evidence="1">
    <location>
        <begin position="264"/>
        <end position="273"/>
    </location>
</feature>
<gene>
    <name evidence="2" type="ORF">FME351_LOCUS29369</name>
</gene>
<organism evidence="2 3">
    <name type="scientific">Rotaria socialis</name>
    <dbReference type="NCBI Taxonomy" id="392032"/>
    <lineage>
        <taxon>Eukaryota</taxon>
        <taxon>Metazoa</taxon>
        <taxon>Spiralia</taxon>
        <taxon>Gnathifera</taxon>
        <taxon>Rotifera</taxon>
        <taxon>Eurotatoria</taxon>
        <taxon>Bdelloidea</taxon>
        <taxon>Philodinida</taxon>
        <taxon>Philodinidae</taxon>
        <taxon>Rotaria</taxon>
    </lineage>
</organism>
<dbReference type="EMBL" id="CAJNYU010004112">
    <property type="protein sequence ID" value="CAF3725934.1"/>
    <property type="molecule type" value="Genomic_DNA"/>
</dbReference>
<evidence type="ECO:0000313" key="2">
    <source>
        <dbReference type="EMBL" id="CAF3725934.1"/>
    </source>
</evidence>
<evidence type="ECO:0000313" key="3">
    <source>
        <dbReference type="Proteomes" id="UP000663869"/>
    </source>
</evidence>
<comment type="caution">
    <text evidence="2">The sequence shown here is derived from an EMBL/GenBank/DDBJ whole genome shotgun (WGS) entry which is preliminary data.</text>
</comment>
<evidence type="ECO:0000256" key="1">
    <source>
        <dbReference type="SAM" id="MobiDB-lite"/>
    </source>
</evidence>
<feature type="region of interest" description="Disordered" evidence="1">
    <location>
        <begin position="247"/>
        <end position="291"/>
    </location>
</feature>